<dbReference type="HOGENOM" id="CLU_069356_28_2_5"/>
<feature type="domain" description="HTH tetR-type" evidence="5">
    <location>
        <begin position="9"/>
        <end position="69"/>
    </location>
</feature>
<dbReference type="eggNOG" id="COG1309">
    <property type="taxonomic scope" value="Bacteria"/>
</dbReference>
<dbReference type="Pfam" id="PF00440">
    <property type="entry name" value="TetR_N"/>
    <property type="match status" value="1"/>
</dbReference>
<name>A9CWU8_HOEPD</name>
<accession>A9CWU8</accession>
<dbReference type="PANTHER" id="PTHR47506:SF7">
    <property type="entry name" value="TRANSCRIPTIONAL REGULATORY PROTEIN"/>
    <property type="match status" value="1"/>
</dbReference>
<dbReference type="PROSITE" id="PS50977">
    <property type="entry name" value="HTH_TETR_2"/>
    <property type="match status" value="1"/>
</dbReference>
<organism evidence="6 7">
    <name type="scientific">Hoeflea phototrophica (strain DSM 17068 / NCIMB 14078 / DFL-43)</name>
    <dbReference type="NCBI Taxonomy" id="411684"/>
    <lineage>
        <taxon>Bacteria</taxon>
        <taxon>Pseudomonadati</taxon>
        <taxon>Pseudomonadota</taxon>
        <taxon>Alphaproteobacteria</taxon>
        <taxon>Hyphomicrobiales</taxon>
        <taxon>Rhizobiaceae</taxon>
        <taxon>Hoeflea</taxon>
    </lineage>
</organism>
<keyword evidence="3" id="KW-0804">Transcription</keyword>
<dbReference type="SUPFAM" id="SSF46689">
    <property type="entry name" value="Homeodomain-like"/>
    <property type="match status" value="1"/>
</dbReference>
<proteinExistence type="predicted"/>
<gene>
    <name evidence="6" type="ORF">HPDFL43_20297</name>
</gene>
<evidence type="ECO:0000256" key="4">
    <source>
        <dbReference type="PROSITE-ProRule" id="PRU00335"/>
    </source>
</evidence>
<dbReference type="Gene3D" id="1.10.10.60">
    <property type="entry name" value="Homeodomain-like"/>
    <property type="match status" value="1"/>
</dbReference>
<dbReference type="RefSeq" id="WP_007199803.1">
    <property type="nucleotide sequence ID" value="NZ_CM002917.1"/>
</dbReference>
<evidence type="ECO:0000256" key="1">
    <source>
        <dbReference type="ARBA" id="ARBA00023015"/>
    </source>
</evidence>
<evidence type="ECO:0000256" key="3">
    <source>
        <dbReference type="ARBA" id="ARBA00023163"/>
    </source>
</evidence>
<keyword evidence="7" id="KW-1185">Reference proteome</keyword>
<dbReference type="InterPro" id="IPR036271">
    <property type="entry name" value="Tet_transcr_reg_TetR-rel_C_sf"/>
</dbReference>
<evidence type="ECO:0000313" key="6">
    <source>
        <dbReference type="EMBL" id="EDQ35572.1"/>
    </source>
</evidence>
<keyword evidence="2 4" id="KW-0238">DNA-binding</keyword>
<dbReference type="OrthoDB" id="9798857at2"/>
<dbReference type="AlphaFoldDB" id="A9CWU8"/>
<keyword evidence="1" id="KW-0805">Transcription regulation</keyword>
<evidence type="ECO:0000313" key="7">
    <source>
        <dbReference type="Proteomes" id="UP000004291"/>
    </source>
</evidence>
<dbReference type="InterPro" id="IPR001647">
    <property type="entry name" value="HTH_TetR"/>
</dbReference>
<feature type="DNA-binding region" description="H-T-H motif" evidence="4">
    <location>
        <begin position="32"/>
        <end position="51"/>
    </location>
</feature>
<sequence>MRVSRQTAEKNRETVVRTASEQFRTLGYDGIGIANLMKAAGLTQGGFYKQFKSKDALEIEATRLALQENHQRWAQIMDGASGPIQVLKDWYLSPQHVSAVGKGCTYATLGAEANRQGREMQQVFGAAIEQQVSALAGKLGDSVEAREDAIRTMAQMVGTLILARAVSDADLQDEILKAGKGT</sequence>
<dbReference type="Proteomes" id="UP000004291">
    <property type="component" value="Chromosome"/>
</dbReference>
<comment type="caution">
    <text evidence="6">The sequence shown here is derived from an EMBL/GenBank/DDBJ whole genome shotgun (WGS) entry which is preliminary data.</text>
</comment>
<dbReference type="PANTHER" id="PTHR47506">
    <property type="entry name" value="TRANSCRIPTIONAL REGULATORY PROTEIN"/>
    <property type="match status" value="1"/>
</dbReference>
<evidence type="ECO:0000256" key="2">
    <source>
        <dbReference type="ARBA" id="ARBA00023125"/>
    </source>
</evidence>
<dbReference type="GO" id="GO:0003677">
    <property type="term" value="F:DNA binding"/>
    <property type="evidence" value="ECO:0007669"/>
    <property type="project" value="UniProtKB-UniRule"/>
</dbReference>
<dbReference type="SUPFAM" id="SSF48498">
    <property type="entry name" value="Tetracyclin repressor-like, C-terminal domain"/>
    <property type="match status" value="1"/>
</dbReference>
<reference evidence="6 7" key="1">
    <citation type="submission" date="2007-10" db="EMBL/GenBank/DDBJ databases">
        <authorList>
            <person name="Wagner-Dobler I."/>
            <person name="Ferriera S."/>
            <person name="Johnson J."/>
            <person name="Kravitz S."/>
            <person name="Beeson K."/>
            <person name="Sutton G."/>
            <person name="Rogers Y.-H."/>
            <person name="Friedman R."/>
            <person name="Frazier M."/>
            <person name="Venter J.C."/>
        </authorList>
    </citation>
    <scope>NUCLEOTIDE SEQUENCE [LARGE SCALE GENOMIC DNA]</scope>
    <source>
        <strain evidence="6 7">DFL-43</strain>
    </source>
</reference>
<reference evidence="6 7" key="2">
    <citation type="submission" date="2012-06" db="EMBL/GenBank/DDBJ databases">
        <authorList>
            <person name="Fiebig A."/>
        </authorList>
    </citation>
    <scope>NUCLEOTIDE SEQUENCE [LARGE SCALE GENOMIC DNA]</scope>
    <source>
        <strain evidence="6 7">DFL-43</strain>
    </source>
</reference>
<dbReference type="Gene3D" id="1.10.357.10">
    <property type="entry name" value="Tetracycline Repressor, domain 2"/>
    <property type="match status" value="1"/>
</dbReference>
<protein>
    <submittedName>
        <fullName evidence="6">Transcriptional regulator</fullName>
    </submittedName>
</protein>
<dbReference type="InterPro" id="IPR009057">
    <property type="entry name" value="Homeodomain-like_sf"/>
</dbReference>
<evidence type="ECO:0000259" key="5">
    <source>
        <dbReference type="PROSITE" id="PS50977"/>
    </source>
</evidence>
<dbReference type="EMBL" id="ABIA03000001">
    <property type="protein sequence ID" value="EDQ35572.1"/>
    <property type="molecule type" value="Genomic_DNA"/>
</dbReference>